<sequence>MKKTIIAAASIVALSAPAYAELEGNLSLTYQSQYSYRGANGILEDAAGLFGADTEDVFDTELNLSWKLNDQWSLIAGGNVNTLTDTSIDHDRYRGGVRYSTECYTLELGYQSQNFRTVLGNIDTDEIYLSVGAKCPLTGADLNLFVAHDIDLLDGTYVELSGHKSWEVCDKTSVGVTVGVSYSFDYWDNVIGTGNDWNNAYITLSLAYNATENLTVTPYVTYSQGFDALDASGLPGNLEEDDELTFGVKASVKF</sequence>
<dbReference type="EMBL" id="AP026866">
    <property type="protein sequence ID" value="BDS08585.1"/>
    <property type="molecule type" value="Genomic_DNA"/>
</dbReference>
<accession>A0AAT9FRM9</accession>
<organism evidence="2">
    <name type="scientific">Oceaniferula spumae</name>
    <dbReference type="NCBI Taxonomy" id="2979115"/>
    <lineage>
        <taxon>Bacteria</taxon>
        <taxon>Pseudomonadati</taxon>
        <taxon>Verrucomicrobiota</taxon>
        <taxon>Verrucomicrobiia</taxon>
        <taxon>Verrucomicrobiales</taxon>
        <taxon>Verrucomicrobiaceae</taxon>
        <taxon>Oceaniferula</taxon>
    </lineage>
</organism>
<dbReference type="AlphaFoldDB" id="A0AAT9FRM9"/>
<proteinExistence type="predicted"/>
<name>A0AAT9FRM9_9BACT</name>
<reference evidence="2" key="1">
    <citation type="submission" date="2024-07" db="EMBL/GenBank/DDBJ databases">
        <title>Complete genome sequence of Verrucomicrobiaceae bacterium NT6N.</title>
        <authorList>
            <person name="Huang C."/>
            <person name="Takami H."/>
            <person name="Hamasaki K."/>
        </authorList>
    </citation>
    <scope>NUCLEOTIDE SEQUENCE</scope>
    <source>
        <strain evidence="2">NT6N</strain>
    </source>
</reference>
<evidence type="ECO:0008006" key="3">
    <source>
        <dbReference type="Google" id="ProtNLM"/>
    </source>
</evidence>
<feature type="signal peptide" evidence="1">
    <location>
        <begin position="1"/>
        <end position="20"/>
    </location>
</feature>
<evidence type="ECO:0000313" key="2">
    <source>
        <dbReference type="EMBL" id="BDS08585.1"/>
    </source>
</evidence>
<gene>
    <name evidence="2" type="ORF">NT6N_36250</name>
</gene>
<evidence type="ECO:0000256" key="1">
    <source>
        <dbReference type="SAM" id="SignalP"/>
    </source>
</evidence>
<dbReference type="KEGG" id="osu:NT6N_36250"/>
<feature type="chain" id="PRO_5043837759" description="DUF481 domain-containing protein" evidence="1">
    <location>
        <begin position="21"/>
        <end position="254"/>
    </location>
</feature>
<dbReference type="SUPFAM" id="SSF56935">
    <property type="entry name" value="Porins"/>
    <property type="match status" value="1"/>
</dbReference>
<protein>
    <recommendedName>
        <fullName evidence="3">DUF481 domain-containing protein</fullName>
    </recommendedName>
</protein>
<keyword evidence="1" id="KW-0732">Signal</keyword>